<protein>
    <recommendedName>
        <fullName evidence="3">D-xylose 1-dehydrogenase (NADP(+), D-xylono-1,5-lactone-forming)</fullName>
        <ecNumber evidence="3">1.1.1.179</ecNumber>
    </recommendedName>
    <alternativeName>
        <fullName evidence="4">D-xylose-NADP dehydrogenase</fullName>
    </alternativeName>
</protein>
<dbReference type="InterPro" id="IPR055170">
    <property type="entry name" value="GFO_IDH_MocA-like_dom"/>
</dbReference>
<evidence type="ECO:0000256" key="1">
    <source>
        <dbReference type="ARBA" id="ARBA00010928"/>
    </source>
</evidence>
<reference evidence="8 9" key="1">
    <citation type="submission" date="2014-04" db="EMBL/GenBank/DDBJ databases">
        <authorList>
            <consortium name="DOE Joint Genome Institute"/>
            <person name="Kuo A."/>
            <person name="Zuccaro A."/>
            <person name="Kohler A."/>
            <person name="Nagy L.G."/>
            <person name="Floudas D."/>
            <person name="Copeland A."/>
            <person name="Barry K.W."/>
            <person name="Cichocki N."/>
            <person name="Veneault-Fourrey C."/>
            <person name="LaButti K."/>
            <person name="Lindquist E.A."/>
            <person name="Lipzen A."/>
            <person name="Lundell T."/>
            <person name="Morin E."/>
            <person name="Murat C."/>
            <person name="Sun H."/>
            <person name="Tunlid A."/>
            <person name="Henrissat B."/>
            <person name="Grigoriev I.V."/>
            <person name="Hibbett D.S."/>
            <person name="Martin F."/>
            <person name="Nordberg H.P."/>
            <person name="Cantor M.N."/>
            <person name="Hua S.X."/>
        </authorList>
    </citation>
    <scope>NUCLEOTIDE SEQUENCE [LARGE SCALE GENOMIC DNA]</scope>
    <source>
        <strain evidence="8 9">MAFF 305830</strain>
    </source>
</reference>
<reference evidence="9" key="2">
    <citation type="submission" date="2015-01" db="EMBL/GenBank/DDBJ databases">
        <title>Evolutionary Origins and Diversification of the Mycorrhizal Mutualists.</title>
        <authorList>
            <consortium name="DOE Joint Genome Institute"/>
            <consortium name="Mycorrhizal Genomics Consortium"/>
            <person name="Kohler A."/>
            <person name="Kuo A."/>
            <person name="Nagy L.G."/>
            <person name="Floudas D."/>
            <person name="Copeland A."/>
            <person name="Barry K.W."/>
            <person name="Cichocki N."/>
            <person name="Veneault-Fourrey C."/>
            <person name="LaButti K."/>
            <person name="Lindquist E.A."/>
            <person name="Lipzen A."/>
            <person name="Lundell T."/>
            <person name="Morin E."/>
            <person name="Murat C."/>
            <person name="Riley R."/>
            <person name="Ohm R."/>
            <person name="Sun H."/>
            <person name="Tunlid A."/>
            <person name="Henrissat B."/>
            <person name="Grigoriev I.V."/>
            <person name="Hibbett D.S."/>
            <person name="Martin F."/>
        </authorList>
    </citation>
    <scope>NUCLEOTIDE SEQUENCE [LARGE SCALE GENOMIC DNA]</scope>
    <source>
        <strain evidence="9">MAFF 305830</strain>
    </source>
</reference>
<dbReference type="InterPro" id="IPR000683">
    <property type="entry name" value="Gfo/Idh/MocA-like_OxRdtase_N"/>
</dbReference>
<evidence type="ECO:0000256" key="5">
    <source>
        <dbReference type="ARBA" id="ARBA00049233"/>
    </source>
</evidence>
<accession>A0A0C2X3F7</accession>
<comment type="similarity">
    <text evidence="1">Belongs to the Gfo/Idh/MocA family.</text>
</comment>
<dbReference type="Gene3D" id="3.30.360.10">
    <property type="entry name" value="Dihydrodipicolinate Reductase, domain 2"/>
    <property type="match status" value="1"/>
</dbReference>
<evidence type="ECO:0000259" key="7">
    <source>
        <dbReference type="Pfam" id="PF22725"/>
    </source>
</evidence>
<dbReference type="Gene3D" id="3.40.50.720">
    <property type="entry name" value="NAD(P)-binding Rossmann-like Domain"/>
    <property type="match status" value="1"/>
</dbReference>
<dbReference type="Pfam" id="PF01408">
    <property type="entry name" value="GFO_IDH_MocA"/>
    <property type="match status" value="1"/>
</dbReference>
<keyword evidence="2" id="KW-0560">Oxidoreductase</keyword>
<evidence type="ECO:0000259" key="6">
    <source>
        <dbReference type="Pfam" id="PF01408"/>
    </source>
</evidence>
<dbReference type="PANTHER" id="PTHR22604:SF105">
    <property type="entry name" value="TRANS-1,2-DIHYDROBENZENE-1,2-DIOL DEHYDROGENASE"/>
    <property type="match status" value="1"/>
</dbReference>
<evidence type="ECO:0000313" key="9">
    <source>
        <dbReference type="Proteomes" id="UP000054097"/>
    </source>
</evidence>
<dbReference type="AlphaFoldDB" id="A0A0C2X3F7"/>
<sequence>MAESVFKLRWGILGAGWISGVFVKDIILHPNTRGVTDVIHEFVAIGSRDAQKAKQWIAEKTGQADHPAKAYGSYEEVVNDPEVDAVYIGVPHPGHYDLVVLALNHGKHVLCEKPCTVNANETKALFKLAKEKNLFLMEAMWTRFLPVAQYIADLVHKGTLGDVKVVHADLSGDFDVANIPLTHRILDPKLGGGALLDLGPYPMIWAIAALYEHPSNERTSPSHVSGSILKTPLTGVDEHTSFTLTFDKLAAQAILSCGITVSTPNPALVIRCRKGNILVDAPIYRPHTVRVQYLEKAGGETVEREEVTKWPNGSKEGDNVQGGGWHYQADEVARCVRDGKIESNVWGSDKTILQMEVFDEVRKQGGLLYPEGTEKVPM</sequence>
<evidence type="ECO:0000313" key="8">
    <source>
        <dbReference type="EMBL" id="KIM32738.1"/>
    </source>
</evidence>
<dbReference type="Proteomes" id="UP000054097">
    <property type="component" value="Unassembled WGS sequence"/>
</dbReference>
<comment type="catalytic activity">
    <reaction evidence="5">
        <text>D-xylose + NADP(+) = D-xylono-1,5-lactone + NADPH + H(+)</text>
        <dbReference type="Rhea" id="RHEA:22000"/>
        <dbReference type="ChEBI" id="CHEBI:15378"/>
        <dbReference type="ChEBI" id="CHEBI:15867"/>
        <dbReference type="ChEBI" id="CHEBI:53455"/>
        <dbReference type="ChEBI" id="CHEBI:57783"/>
        <dbReference type="ChEBI" id="CHEBI:58349"/>
        <dbReference type="EC" id="1.1.1.179"/>
    </reaction>
</comment>
<dbReference type="EMBL" id="KN824279">
    <property type="protein sequence ID" value="KIM32738.1"/>
    <property type="molecule type" value="Genomic_DNA"/>
</dbReference>
<dbReference type="OrthoDB" id="2129491at2759"/>
<proteinExistence type="inferred from homology"/>
<dbReference type="GO" id="GO:0000166">
    <property type="term" value="F:nucleotide binding"/>
    <property type="evidence" value="ECO:0007669"/>
    <property type="project" value="InterPro"/>
</dbReference>
<evidence type="ECO:0000256" key="3">
    <source>
        <dbReference type="ARBA" id="ARBA00038984"/>
    </source>
</evidence>
<dbReference type="PANTHER" id="PTHR22604">
    <property type="entry name" value="OXIDOREDUCTASES"/>
    <property type="match status" value="1"/>
</dbReference>
<dbReference type="HOGENOM" id="CLU_023194_7_2_1"/>
<dbReference type="GO" id="GO:0047837">
    <property type="term" value="F:D-xylose 1-dehydrogenase (NADP+) activity"/>
    <property type="evidence" value="ECO:0007669"/>
    <property type="project" value="UniProtKB-EC"/>
</dbReference>
<dbReference type="SUPFAM" id="SSF51735">
    <property type="entry name" value="NAD(P)-binding Rossmann-fold domains"/>
    <property type="match status" value="1"/>
</dbReference>
<feature type="domain" description="GFO/IDH/MocA-like oxidoreductase" evidence="7">
    <location>
        <begin position="149"/>
        <end position="277"/>
    </location>
</feature>
<dbReference type="Pfam" id="PF22725">
    <property type="entry name" value="GFO_IDH_MocA_C3"/>
    <property type="match status" value="1"/>
</dbReference>
<dbReference type="EC" id="1.1.1.179" evidence="3"/>
<dbReference type="STRING" id="933852.A0A0C2X3F7"/>
<evidence type="ECO:0000256" key="4">
    <source>
        <dbReference type="ARBA" id="ARBA00042988"/>
    </source>
</evidence>
<feature type="domain" description="Gfo/Idh/MocA-like oxidoreductase N-terminal" evidence="6">
    <location>
        <begin position="8"/>
        <end position="137"/>
    </location>
</feature>
<evidence type="ECO:0000256" key="2">
    <source>
        <dbReference type="ARBA" id="ARBA00023002"/>
    </source>
</evidence>
<dbReference type="InterPro" id="IPR036291">
    <property type="entry name" value="NAD(P)-bd_dom_sf"/>
</dbReference>
<organism evidence="8 9">
    <name type="scientific">Serendipita vermifera MAFF 305830</name>
    <dbReference type="NCBI Taxonomy" id="933852"/>
    <lineage>
        <taxon>Eukaryota</taxon>
        <taxon>Fungi</taxon>
        <taxon>Dikarya</taxon>
        <taxon>Basidiomycota</taxon>
        <taxon>Agaricomycotina</taxon>
        <taxon>Agaricomycetes</taxon>
        <taxon>Sebacinales</taxon>
        <taxon>Serendipitaceae</taxon>
        <taxon>Serendipita</taxon>
    </lineage>
</organism>
<dbReference type="InterPro" id="IPR050984">
    <property type="entry name" value="Gfo/Idh/MocA_domain"/>
</dbReference>
<gene>
    <name evidence="8" type="ORF">M408DRAFT_326481</name>
</gene>
<dbReference type="SUPFAM" id="SSF55347">
    <property type="entry name" value="Glyceraldehyde-3-phosphate dehydrogenase-like, C-terminal domain"/>
    <property type="match status" value="1"/>
</dbReference>
<name>A0A0C2X3F7_SERVB</name>
<keyword evidence="9" id="KW-1185">Reference proteome</keyword>